<comment type="caution">
    <text evidence="1">The sequence shown here is derived from an EMBL/GenBank/DDBJ whole genome shotgun (WGS) entry which is preliminary data.</text>
</comment>
<dbReference type="EMBL" id="LAZR01011510">
    <property type="protein sequence ID" value="KKM61289.1"/>
    <property type="molecule type" value="Genomic_DNA"/>
</dbReference>
<sequence>MGFKPRKFVETKNIFKIGVIRCRCGGDIVVCGTAASRRSKDTARQAVKDGANALLRDAACTTCGLRYIPAIVVRRDNFKPDADVAHFFEDSE</sequence>
<organism evidence="1">
    <name type="scientific">marine sediment metagenome</name>
    <dbReference type="NCBI Taxonomy" id="412755"/>
    <lineage>
        <taxon>unclassified sequences</taxon>
        <taxon>metagenomes</taxon>
        <taxon>ecological metagenomes</taxon>
    </lineage>
</organism>
<proteinExistence type="predicted"/>
<name>A0A0F9IVD9_9ZZZZ</name>
<reference evidence="1" key="1">
    <citation type="journal article" date="2015" name="Nature">
        <title>Complex archaea that bridge the gap between prokaryotes and eukaryotes.</title>
        <authorList>
            <person name="Spang A."/>
            <person name="Saw J.H."/>
            <person name="Jorgensen S.L."/>
            <person name="Zaremba-Niedzwiedzka K."/>
            <person name="Martijn J."/>
            <person name="Lind A.E."/>
            <person name="van Eijk R."/>
            <person name="Schleper C."/>
            <person name="Guy L."/>
            <person name="Ettema T.J."/>
        </authorList>
    </citation>
    <scope>NUCLEOTIDE SEQUENCE</scope>
</reference>
<evidence type="ECO:0000313" key="1">
    <source>
        <dbReference type="EMBL" id="KKM61289.1"/>
    </source>
</evidence>
<dbReference type="AlphaFoldDB" id="A0A0F9IVD9"/>
<gene>
    <name evidence="1" type="ORF">LCGC14_1533140</name>
</gene>
<accession>A0A0F9IVD9</accession>
<protein>
    <submittedName>
        <fullName evidence="1">Uncharacterized protein</fullName>
    </submittedName>
</protein>